<dbReference type="Gene3D" id="1.20.1270.70">
    <property type="entry name" value="Designed single chain three-helix bundle"/>
    <property type="match status" value="1"/>
</dbReference>
<evidence type="ECO:0000313" key="2">
    <source>
        <dbReference type="EMBL" id="MDR4305285.1"/>
    </source>
</evidence>
<organism evidence="2 3">
    <name type="scientific">Chelatococcus sambhunathii</name>
    <dbReference type="NCBI Taxonomy" id="363953"/>
    <lineage>
        <taxon>Bacteria</taxon>
        <taxon>Pseudomonadati</taxon>
        <taxon>Pseudomonadota</taxon>
        <taxon>Alphaproteobacteria</taxon>
        <taxon>Hyphomicrobiales</taxon>
        <taxon>Chelatococcaceae</taxon>
        <taxon>Chelatococcus</taxon>
    </lineage>
</organism>
<proteinExistence type="predicted"/>
<dbReference type="EMBL" id="JADBEO010000002">
    <property type="protein sequence ID" value="MDR4305285.1"/>
    <property type="molecule type" value="Genomic_DNA"/>
</dbReference>
<name>A0ABU1DBJ1_9HYPH</name>
<dbReference type="RefSeq" id="WP_309388333.1">
    <property type="nucleotide sequence ID" value="NZ_JADBEO010000002.1"/>
</dbReference>
<accession>A0ABU1DBJ1</accession>
<keyword evidence="3" id="KW-1185">Reference proteome</keyword>
<reference evidence="2" key="1">
    <citation type="submission" date="2020-10" db="EMBL/GenBank/DDBJ databases">
        <authorList>
            <person name="Abbas A."/>
            <person name="Razzaq R."/>
            <person name="Waqas M."/>
            <person name="Abbas N."/>
            <person name="Nielsen T.K."/>
            <person name="Hansen L.H."/>
            <person name="Hussain S."/>
            <person name="Shahid M."/>
        </authorList>
    </citation>
    <scope>NUCLEOTIDE SEQUENCE</scope>
    <source>
        <strain evidence="2">S14</strain>
    </source>
</reference>
<dbReference type="Proteomes" id="UP001181622">
    <property type="component" value="Unassembled WGS sequence"/>
</dbReference>
<protein>
    <submittedName>
        <fullName evidence="2">Uncharacterized protein</fullName>
    </submittedName>
</protein>
<feature type="coiled-coil region" evidence="1">
    <location>
        <begin position="19"/>
        <end position="53"/>
    </location>
</feature>
<gene>
    <name evidence="2" type="ORF">IHQ68_01430</name>
</gene>
<sequence length="71" mass="7656">MLHAARRPLFGPDGGLPVSDAIEARLDEMAQKIAALEEEVATLGKRIRKLRKRVITAEKGDGAKADASDDD</sequence>
<evidence type="ECO:0000256" key="1">
    <source>
        <dbReference type="SAM" id="Coils"/>
    </source>
</evidence>
<evidence type="ECO:0000313" key="3">
    <source>
        <dbReference type="Proteomes" id="UP001181622"/>
    </source>
</evidence>
<comment type="caution">
    <text evidence="2">The sequence shown here is derived from an EMBL/GenBank/DDBJ whole genome shotgun (WGS) entry which is preliminary data.</text>
</comment>
<keyword evidence="1" id="KW-0175">Coiled coil</keyword>